<evidence type="ECO:0000256" key="3">
    <source>
        <dbReference type="ARBA" id="ARBA00022833"/>
    </source>
</evidence>
<protein>
    <submittedName>
        <fullName evidence="5">CHY zinc finger protein</fullName>
    </submittedName>
</protein>
<keyword evidence="1" id="KW-0479">Metal-binding</keyword>
<reference evidence="5" key="1">
    <citation type="submission" date="2024-06" db="EMBL/GenBank/DDBJ databases">
        <authorList>
            <person name="Fan A."/>
            <person name="Zhang F.Y."/>
            <person name="Zhang L."/>
        </authorList>
    </citation>
    <scope>NUCLEOTIDE SEQUENCE</scope>
    <source>
        <strain evidence="5">Y61</strain>
    </source>
</reference>
<gene>
    <name evidence="5" type="ORF">ABNN70_04350</name>
</gene>
<dbReference type="InterPro" id="IPR008913">
    <property type="entry name" value="Znf_CHY"/>
</dbReference>
<evidence type="ECO:0000313" key="5">
    <source>
        <dbReference type="EMBL" id="XCJ17718.1"/>
    </source>
</evidence>
<dbReference type="PANTHER" id="PTHR28082">
    <property type="entry name" value="ZINC FINGER PROTEIN"/>
    <property type="match status" value="1"/>
</dbReference>
<dbReference type="Pfam" id="PF05495">
    <property type="entry name" value="zf-CHY"/>
    <property type="match status" value="1"/>
</dbReference>
<dbReference type="SUPFAM" id="SSF161219">
    <property type="entry name" value="CHY zinc finger-like"/>
    <property type="match status" value="1"/>
</dbReference>
<evidence type="ECO:0000259" key="4">
    <source>
        <dbReference type="PROSITE" id="PS51266"/>
    </source>
</evidence>
<proteinExistence type="predicted"/>
<dbReference type="InterPro" id="IPR052604">
    <property type="entry name" value="Mito_Tim_assembly_helper"/>
</dbReference>
<dbReference type="PROSITE" id="PS51266">
    <property type="entry name" value="ZF_CHY"/>
    <property type="match status" value="1"/>
</dbReference>
<keyword evidence="3" id="KW-0862">Zinc</keyword>
<accession>A0AAU8II88</accession>
<dbReference type="RefSeq" id="WP_353948842.1">
    <property type="nucleotide sequence ID" value="NZ_CP159510.1"/>
</dbReference>
<sequence length="109" mass="12378">MAEQIQVHGVDTDNETRCTHYHSLLDIVAIKFKCCGEYYSCYSCHEELAGHKAQPWPPESFDEHAVMCGSCKYEMTIREYLGCQAHCPSCGAAFNPGCALHYPLYFEME</sequence>
<organism evidence="5">
    <name type="scientific">Sporolactobacillus sp. Y61</name>
    <dbReference type="NCBI Taxonomy" id="3160863"/>
    <lineage>
        <taxon>Bacteria</taxon>
        <taxon>Bacillati</taxon>
        <taxon>Bacillota</taxon>
        <taxon>Bacilli</taxon>
        <taxon>Bacillales</taxon>
        <taxon>Sporolactobacillaceae</taxon>
        <taxon>Sporolactobacillus</taxon>
    </lineage>
</organism>
<dbReference type="PIRSF" id="PIRSF017292">
    <property type="entry name" value="UCP017292_Znf_CHY"/>
    <property type="match status" value="1"/>
</dbReference>
<dbReference type="GO" id="GO:0008270">
    <property type="term" value="F:zinc ion binding"/>
    <property type="evidence" value="ECO:0007669"/>
    <property type="project" value="UniProtKB-KW"/>
</dbReference>
<dbReference type="InterPro" id="IPR037274">
    <property type="entry name" value="Znf_CHY_sf"/>
</dbReference>
<dbReference type="EMBL" id="CP159510">
    <property type="protein sequence ID" value="XCJ17718.1"/>
    <property type="molecule type" value="Genomic_DNA"/>
</dbReference>
<dbReference type="PANTHER" id="PTHR28082:SF1">
    <property type="entry name" value="HELPER OF TIM PROTEIN 13"/>
    <property type="match status" value="1"/>
</dbReference>
<evidence type="ECO:0000256" key="2">
    <source>
        <dbReference type="ARBA" id="ARBA00022771"/>
    </source>
</evidence>
<dbReference type="InterPro" id="IPR016694">
    <property type="entry name" value="UCP017292"/>
</dbReference>
<name>A0AAU8II88_9BACL</name>
<feature type="domain" description="CHY-type" evidence="4">
    <location>
        <begin position="11"/>
        <end position="92"/>
    </location>
</feature>
<keyword evidence="2" id="KW-0863">Zinc-finger</keyword>
<dbReference type="AlphaFoldDB" id="A0AAU8II88"/>
<evidence type="ECO:0000256" key="1">
    <source>
        <dbReference type="ARBA" id="ARBA00022723"/>
    </source>
</evidence>
<dbReference type="GO" id="GO:0045041">
    <property type="term" value="P:protein import into mitochondrial intermembrane space"/>
    <property type="evidence" value="ECO:0007669"/>
    <property type="project" value="TreeGrafter"/>
</dbReference>